<dbReference type="InterPro" id="IPR025110">
    <property type="entry name" value="AMP-bd_C"/>
</dbReference>
<dbReference type="Pfam" id="PF00501">
    <property type="entry name" value="AMP-binding"/>
    <property type="match status" value="1"/>
</dbReference>
<dbReference type="SUPFAM" id="SSF51735">
    <property type="entry name" value="NAD(P)-binding Rossmann-fold domains"/>
    <property type="match status" value="1"/>
</dbReference>
<sequence length="1239" mass="134520">MRTLTFAVSGNHRLGASLLEALHEIGHTVVIADTQPGPLHESAAALGVAVPVADHAGRSPTPLAPDWLVRSGNADPAGEALFDAARVLELRVSAASFPPATVSVEWRSPDHAGAARQLASRTIELAPSPCGADMVAEIEVAARELFDEIVSMLGRGTLDENACALATDRPDERPLDLDAMAGWHASNRTQQYFELEPSLPEMVSRTARATPDAIALHDEHGEVDYRTFVGAAMKLAQRLSAAAARPVGTAEATADVAGDEPAPRLIAVRLRKSSLLYVAILGSIGSGAAYLPLDPSFPSERVRLILEQSRADCLITDDAFDDAVLAGLPIDVVRLTQLDAAGIDIHQTAWPVEADQERERRCAITIFTSGSTGVPKGVMLTHRNLVHFCHWYRDYIELNAASRVLQFCTVAFDVSLLDIFPTFLAGATLVIPTEEQRHALDDLSHLIARQRLTHAFLPPALLAVMPSADWPDLKHLLTGGDVCFPETIARFSAKHQFHNIFGPAECTVLVTIARLGASDNNRMIGRPIANVRCYVLDESGRPVRTGEAGELCVAGAGVASGYLRRPDLTRERFVPNPYAGLKMDPAANAGNAADAADAADAWPHAHDEKLYRTGDIVQWDSQGALHFIGRRDAQVKIRGFRVELGEIENAALATQLYGQCACVVDDRKRIRIFVSKPRDQHSSADALRAALAVKLPDYMLPHEAIVLDALPSTGNGKIDRGALARIPSQRAAAAARDGEPANATERQLRLLWATLLDLDEAEIGRHDSFFDLGGHSLLVSKLMLAVKRQMAGNAPLARFMEKPTIEALASLLTDRDRKKGDRIPPRVFADMRLPDEIRPLEGLRPDPRRVQNVLLTGANGFLGSFIANELIEHTDATVWCLVRAKNADEGRARLDAAFNANGLSALAGQPRVKVVTGDLAEDRLGLSKAVWEQLAGQIDAIYHNGAHVNHVYDYPFLYRANVASTLELLRLACERRNKSLHFVSTLSAASAVDRHGKVIEEGPSLDAPAFVNNGYNVTKWVSEHLVWEAAQRGVDATILRPGNITGVAHSGFCLPDRNRVLLLVKGSLQLGYAPAGDTAFDFTPVDFLARAIVLCSLDPQREQRVFHFQNPQPLTWEGYLGALSRLGYPLTLEDPAVWRERLMSIDEANALFDVVAFYLDDSQEDIGDMARIDHGMTAATLDRLGLPYPEKNAALLNAHFGYLVTSGFLHAPPSTARPAATVRTVRDARNASNDAPQSA</sequence>
<dbReference type="CDD" id="cd05235">
    <property type="entry name" value="SDR_e1"/>
    <property type="match status" value="1"/>
</dbReference>
<dbReference type="NCBIfam" id="TIGR01746">
    <property type="entry name" value="Thioester-redct"/>
    <property type="match status" value="1"/>
</dbReference>
<dbReference type="CDD" id="cd05930">
    <property type="entry name" value="A_NRPS"/>
    <property type="match status" value="1"/>
</dbReference>
<dbReference type="SUPFAM" id="SSF56801">
    <property type="entry name" value="Acetyl-CoA synthetase-like"/>
    <property type="match status" value="1"/>
</dbReference>
<dbReference type="InterPro" id="IPR036291">
    <property type="entry name" value="NAD(P)-bd_dom_sf"/>
</dbReference>
<reference evidence="4" key="1">
    <citation type="submission" date="2010-09" db="EMBL/GenBank/DDBJ databases">
        <title>Complete sequence of chromosome2 of Burkholderia sp. CCGE1003.</title>
        <authorList>
            <consortium name="US DOE Joint Genome Institute"/>
            <person name="Lucas S."/>
            <person name="Copeland A."/>
            <person name="Lapidus A."/>
            <person name="Cheng J.-F."/>
            <person name="Bruce D."/>
            <person name="Goodwin L."/>
            <person name="Pitluck S."/>
            <person name="Daligault H."/>
            <person name="Davenport K."/>
            <person name="Detter J.C."/>
            <person name="Han C."/>
            <person name="Tapia R."/>
            <person name="Land M."/>
            <person name="Hauser L."/>
            <person name="Jeffries C."/>
            <person name="Kyrpides N."/>
            <person name="Ivanova N."/>
            <person name="Ovchinnikova G."/>
            <person name="Martinez-Romero E."/>
            <person name="Rogel M.A."/>
            <person name="Auchtung J."/>
            <person name="Tiedje J.M."/>
            <person name="Woyke T."/>
        </authorList>
    </citation>
    <scope>NUCLEOTIDE SEQUENCE</scope>
    <source>
        <strain evidence="4">CCGE1003</strain>
    </source>
</reference>
<dbReference type="STRING" id="640512.BC1003_5956"/>
<dbReference type="NCBIfam" id="TIGR01733">
    <property type="entry name" value="AA-adenyl-dom"/>
    <property type="match status" value="1"/>
</dbReference>
<dbReference type="Gene3D" id="3.30.300.30">
    <property type="match status" value="1"/>
</dbReference>
<dbReference type="Gene3D" id="3.40.50.720">
    <property type="entry name" value="NAD(P)-binding Rossmann-like Domain"/>
    <property type="match status" value="1"/>
</dbReference>
<dbReference type="Gene3D" id="3.40.50.12780">
    <property type="entry name" value="N-terminal domain of ligase-like"/>
    <property type="match status" value="1"/>
</dbReference>
<dbReference type="Gene3D" id="1.10.1200.10">
    <property type="entry name" value="ACP-like"/>
    <property type="match status" value="1"/>
</dbReference>
<dbReference type="PANTHER" id="PTHR44845:SF6">
    <property type="entry name" value="BETA-ALANINE-ACTIVATING ENZYME"/>
    <property type="match status" value="1"/>
</dbReference>
<keyword evidence="1" id="KW-0596">Phosphopantetheine</keyword>
<evidence type="ECO:0000259" key="3">
    <source>
        <dbReference type="PROSITE" id="PS50075"/>
    </source>
</evidence>
<dbReference type="InterPro" id="IPR010080">
    <property type="entry name" value="Thioester_reductase-like_dom"/>
</dbReference>
<proteinExistence type="predicted"/>
<dbReference type="eggNOG" id="COG1020">
    <property type="taxonomic scope" value="Bacteria"/>
</dbReference>
<organism evidence="4">
    <name type="scientific">Burkholderia sp. (strain CCGE1003)</name>
    <dbReference type="NCBI Taxonomy" id="640512"/>
    <lineage>
        <taxon>Bacteria</taxon>
        <taxon>Pseudomonadati</taxon>
        <taxon>Pseudomonadota</taxon>
        <taxon>Betaproteobacteria</taxon>
        <taxon>Burkholderiales</taxon>
        <taxon>Burkholderiaceae</taxon>
        <taxon>Burkholderia</taxon>
    </lineage>
</organism>
<evidence type="ECO:0000256" key="2">
    <source>
        <dbReference type="ARBA" id="ARBA00022553"/>
    </source>
</evidence>
<dbReference type="InterPro" id="IPR042099">
    <property type="entry name" value="ANL_N_sf"/>
</dbReference>
<dbReference type="InterPro" id="IPR036736">
    <property type="entry name" value="ACP-like_sf"/>
</dbReference>
<dbReference type="Pfam" id="PF07993">
    <property type="entry name" value="NAD_binding_4"/>
    <property type="match status" value="1"/>
</dbReference>
<dbReference type="SUPFAM" id="SSF47336">
    <property type="entry name" value="ACP-like"/>
    <property type="match status" value="1"/>
</dbReference>
<dbReference type="KEGG" id="bgf:BC1003_5956"/>
<dbReference type="InterPro" id="IPR000873">
    <property type="entry name" value="AMP-dep_synth/lig_dom"/>
</dbReference>
<gene>
    <name evidence="4" type="ordered locus">BC1003_5956</name>
</gene>
<dbReference type="AlphaFoldDB" id="E1TI04"/>
<evidence type="ECO:0000313" key="4">
    <source>
        <dbReference type="EMBL" id="ADN61865.1"/>
    </source>
</evidence>
<dbReference type="InterPro" id="IPR045851">
    <property type="entry name" value="AMP-bd_C_sf"/>
</dbReference>
<feature type="domain" description="Carrier" evidence="3">
    <location>
        <begin position="739"/>
        <end position="816"/>
    </location>
</feature>
<dbReference type="PROSITE" id="PS50075">
    <property type="entry name" value="CARRIER"/>
    <property type="match status" value="1"/>
</dbReference>
<dbReference type="InterPro" id="IPR010071">
    <property type="entry name" value="AA_adenyl_dom"/>
</dbReference>
<protein>
    <submittedName>
        <fullName evidence="4">Amino acid adenylation domain protein</fullName>
    </submittedName>
</protein>
<dbReference type="OrthoDB" id="6297021at2"/>
<accession>E1TI04</accession>
<dbReference type="Pfam" id="PF13193">
    <property type="entry name" value="AMP-binding_C"/>
    <property type="match status" value="1"/>
</dbReference>
<dbReference type="InterPro" id="IPR009081">
    <property type="entry name" value="PP-bd_ACP"/>
</dbReference>
<name>E1TI04_BURSG</name>
<keyword evidence="2" id="KW-0597">Phosphoprotein</keyword>
<dbReference type="Pfam" id="PF00550">
    <property type="entry name" value="PP-binding"/>
    <property type="match status" value="1"/>
</dbReference>
<dbReference type="HOGENOM" id="CLU_000022_2_17_4"/>
<dbReference type="EMBL" id="CP002218">
    <property type="protein sequence ID" value="ADN61865.1"/>
    <property type="molecule type" value="Genomic_DNA"/>
</dbReference>
<evidence type="ECO:0000256" key="1">
    <source>
        <dbReference type="ARBA" id="ARBA00022450"/>
    </source>
</evidence>
<dbReference type="InterPro" id="IPR013120">
    <property type="entry name" value="FAR_NAD-bd"/>
</dbReference>
<dbReference type="PANTHER" id="PTHR44845">
    <property type="entry name" value="CARRIER DOMAIN-CONTAINING PROTEIN"/>
    <property type="match status" value="1"/>
</dbReference>